<keyword evidence="3" id="KW-1185">Reference proteome</keyword>
<dbReference type="InterPro" id="IPR021728">
    <property type="entry name" value="DUF3300"/>
</dbReference>
<accession>A0ABW5AM92</accession>
<reference evidence="3" key="1">
    <citation type="journal article" date="2019" name="Int. J. Syst. Evol. Microbiol.">
        <title>The Global Catalogue of Microorganisms (GCM) 10K type strain sequencing project: providing services to taxonomists for standard genome sequencing and annotation.</title>
        <authorList>
            <consortium name="The Broad Institute Genomics Platform"/>
            <consortium name="The Broad Institute Genome Sequencing Center for Infectious Disease"/>
            <person name="Wu L."/>
            <person name="Ma J."/>
        </authorList>
    </citation>
    <scope>NUCLEOTIDE SEQUENCE [LARGE SCALE GENOMIC DNA]</scope>
    <source>
        <strain evidence="3">CGMCC 1.6774</strain>
    </source>
</reference>
<sequence>MHLTDALPIVRPRRRRPALLAGAAGLAFLLGLVPMLPGDRAIAQTPAAAGASAGTPAATTPQQQTLSREQLEALVAPIALYSDDLLSQVLMASTYPLEIVQAARWQKANANLSGAALQDALQKQPWDASVKALVAVPQTLTMLNDQLDWTQKLGDAFLAQQGDVLDAVQRLRARADAAGTLKTTKQQKVSTRTAEGRTVFVIEQADPQVVFVPAYDPNVVFGAWPYPAYPPVAWYPPGYVASGALWFGAGVAAGAALWGGLNWWNRQVNIDVNRFNNFNRTNIVDGTWRHNVDHRRGVAYGNADVARQFGRGAADTASREAFRGRLEAGQDPIRDRAGLGDRGGPGDRRPADRAGGADRGDRGGRAATADRPRPAARDAARTREASRGGGAFDGVGRGGDVRRESARGAASRAASRGAAPARDGGGEFRGGGVRGGGAEFRGGGGGPRGGGGGLRGGGGGRGGRR</sequence>
<feature type="compositionally biased region" description="Low complexity" evidence="1">
    <location>
        <begin position="407"/>
        <end position="422"/>
    </location>
</feature>
<evidence type="ECO:0000313" key="3">
    <source>
        <dbReference type="Proteomes" id="UP001597314"/>
    </source>
</evidence>
<feature type="compositionally biased region" description="Basic and acidic residues" evidence="1">
    <location>
        <begin position="325"/>
        <end position="386"/>
    </location>
</feature>
<proteinExistence type="predicted"/>
<dbReference type="RefSeq" id="WP_378478697.1">
    <property type="nucleotide sequence ID" value="NZ_JBHUIW010000018.1"/>
</dbReference>
<dbReference type="PANTHER" id="PTHR40269">
    <property type="entry name" value="OUTER MEMBRANE PROTEIN-RELATED"/>
    <property type="match status" value="1"/>
</dbReference>
<organism evidence="2 3">
    <name type="scientific">Rhodoplanes azumiensis</name>
    <dbReference type="NCBI Taxonomy" id="1897628"/>
    <lineage>
        <taxon>Bacteria</taxon>
        <taxon>Pseudomonadati</taxon>
        <taxon>Pseudomonadota</taxon>
        <taxon>Alphaproteobacteria</taxon>
        <taxon>Hyphomicrobiales</taxon>
        <taxon>Nitrobacteraceae</taxon>
        <taxon>Rhodoplanes</taxon>
    </lineage>
</organism>
<feature type="compositionally biased region" description="Gly residues" evidence="1">
    <location>
        <begin position="387"/>
        <end position="398"/>
    </location>
</feature>
<feature type="region of interest" description="Disordered" evidence="1">
    <location>
        <begin position="325"/>
        <end position="465"/>
    </location>
</feature>
<evidence type="ECO:0000313" key="2">
    <source>
        <dbReference type="EMBL" id="MFD2183537.1"/>
    </source>
</evidence>
<protein>
    <submittedName>
        <fullName evidence="2">DUF3300 domain-containing protein</fullName>
    </submittedName>
</protein>
<dbReference type="PANTHER" id="PTHR40269:SF1">
    <property type="entry name" value="OUTER MEMBRANE PROTEIN"/>
    <property type="match status" value="1"/>
</dbReference>
<gene>
    <name evidence="2" type="ORF">ACFSOX_15385</name>
</gene>
<dbReference type="EMBL" id="JBHUIW010000018">
    <property type="protein sequence ID" value="MFD2183537.1"/>
    <property type="molecule type" value="Genomic_DNA"/>
</dbReference>
<comment type="caution">
    <text evidence="2">The sequence shown here is derived from an EMBL/GenBank/DDBJ whole genome shotgun (WGS) entry which is preliminary data.</text>
</comment>
<feature type="compositionally biased region" description="Gly residues" evidence="1">
    <location>
        <begin position="427"/>
        <end position="465"/>
    </location>
</feature>
<name>A0ABW5AM92_9BRAD</name>
<dbReference type="Proteomes" id="UP001597314">
    <property type="component" value="Unassembled WGS sequence"/>
</dbReference>
<dbReference type="Pfam" id="PF11737">
    <property type="entry name" value="DUF3300"/>
    <property type="match status" value="1"/>
</dbReference>
<evidence type="ECO:0000256" key="1">
    <source>
        <dbReference type="SAM" id="MobiDB-lite"/>
    </source>
</evidence>